<dbReference type="PROSITE" id="PS51257">
    <property type="entry name" value="PROKAR_LIPOPROTEIN"/>
    <property type="match status" value="1"/>
</dbReference>
<accession>A0ABP1EYT8</accession>
<feature type="chain" id="PRO_5045392551" evidence="1">
    <location>
        <begin position="23"/>
        <end position="485"/>
    </location>
</feature>
<name>A0ABP1EYT8_9FLAO</name>
<sequence length="485" mass="53355">MKKIFKLTSVFILLLSIASCNLDVNDPIDNPDFNSLNPNRLFVGAETLSAEVYANRLNRVGNWMGVAWSGNYLSFNDAYGLESRYQFTSTFYNDVWDDLYANTLNFTTILNYDDGKDWSNQKAAASVSLAFYLQYIVDLYGNAPYTEMHMGTKNLFPKYDDAEDIYKSLIELTDNAITLIDGNSNSEDFSASDIVFGGDMAKWKQFAQTVKLRLLVRLILKAETDADLLSYINAKFADLNGVQFIDADVTLNPGYQDADDRQNPFWEIYGFTPADVATNRGRQTGPSQFGFNLLDNSNDPRLERLWKTGDGNTFAGTQQNGTGNSAALGDGVLKGADADLTIMLAAESYFLQAEAVQRGYLTGNAKALFDQGITSSFNSLGASGASTYITATDMDATLGFNGGNSLEAILTQKWIALTSVSGGELWIEYNRTGFPSNLPLPLNLTDPNIPVRLLYPASEVSGNSANVIPQTRGDAFTSKIFWDVN</sequence>
<dbReference type="EMBL" id="CAXJIO010000011">
    <property type="protein sequence ID" value="CAL2102669.1"/>
    <property type="molecule type" value="Genomic_DNA"/>
</dbReference>
<dbReference type="InterPro" id="IPR011990">
    <property type="entry name" value="TPR-like_helical_dom_sf"/>
</dbReference>
<evidence type="ECO:0000313" key="3">
    <source>
        <dbReference type="Proteomes" id="UP001497527"/>
    </source>
</evidence>
<dbReference type="Pfam" id="PF12771">
    <property type="entry name" value="SusD-like_2"/>
    <property type="match status" value="1"/>
</dbReference>
<comment type="caution">
    <text evidence="2">The sequence shown here is derived from an EMBL/GenBank/DDBJ whole genome shotgun (WGS) entry which is preliminary data.</text>
</comment>
<organism evidence="2 3">
    <name type="scientific">Tenacibaculum polynesiense</name>
    <dbReference type="NCBI Taxonomy" id="3137857"/>
    <lineage>
        <taxon>Bacteria</taxon>
        <taxon>Pseudomonadati</taxon>
        <taxon>Bacteroidota</taxon>
        <taxon>Flavobacteriia</taxon>
        <taxon>Flavobacteriales</taxon>
        <taxon>Flavobacteriaceae</taxon>
        <taxon>Tenacibaculum</taxon>
    </lineage>
</organism>
<keyword evidence="3" id="KW-1185">Reference proteome</keyword>
<evidence type="ECO:0000256" key="1">
    <source>
        <dbReference type="SAM" id="SignalP"/>
    </source>
</evidence>
<dbReference type="Proteomes" id="UP001497527">
    <property type="component" value="Unassembled WGS sequence"/>
</dbReference>
<evidence type="ECO:0000313" key="2">
    <source>
        <dbReference type="EMBL" id="CAL2102669.1"/>
    </source>
</evidence>
<dbReference type="RefSeq" id="WP_348716214.1">
    <property type="nucleotide sequence ID" value="NZ_CAXJIO010000011.1"/>
</dbReference>
<protein>
    <submittedName>
        <fullName evidence="2">Starch-binding outer membrane protein, SusD/RagB family</fullName>
    </submittedName>
</protein>
<gene>
    <name evidence="2" type="ORF">T190423A01A_20420</name>
</gene>
<dbReference type="InterPro" id="IPR041662">
    <property type="entry name" value="SusD-like_2"/>
</dbReference>
<dbReference type="SUPFAM" id="SSF48452">
    <property type="entry name" value="TPR-like"/>
    <property type="match status" value="1"/>
</dbReference>
<keyword evidence="1" id="KW-0732">Signal</keyword>
<feature type="signal peptide" evidence="1">
    <location>
        <begin position="1"/>
        <end position="22"/>
    </location>
</feature>
<reference evidence="2 3" key="1">
    <citation type="submission" date="2024-05" db="EMBL/GenBank/DDBJ databases">
        <authorList>
            <person name="Duchaud E."/>
        </authorList>
    </citation>
    <scope>NUCLEOTIDE SEQUENCE [LARGE SCALE GENOMIC DNA]</scope>
    <source>
        <strain evidence="2">Ena-SAMPLE-TAB-13-05-2024-13:56:06:370-140308</strain>
    </source>
</reference>
<proteinExistence type="predicted"/>
<dbReference type="Gene3D" id="1.25.40.390">
    <property type="match status" value="1"/>
</dbReference>